<protein>
    <submittedName>
        <fullName evidence="1">Uncharacterized protein</fullName>
    </submittedName>
</protein>
<dbReference type="AlphaFoldDB" id="A0A366KYU9"/>
<accession>A0A366KYU9</accession>
<reference evidence="1 2" key="1">
    <citation type="submission" date="2018-07" db="EMBL/GenBank/DDBJ databases">
        <title>A draft genome of a endophytic bacteria, a new species of Pedobacter.</title>
        <authorList>
            <person name="Zhang Z.D."/>
            <person name="Chen Z.J."/>
        </authorList>
    </citation>
    <scope>NUCLEOTIDE SEQUENCE [LARGE SCALE GENOMIC DNA]</scope>
    <source>
        <strain evidence="1 2">RS10</strain>
    </source>
</reference>
<keyword evidence="2" id="KW-1185">Reference proteome</keyword>
<name>A0A366KYU9_9SPHI</name>
<organism evidence="1 2">
    <name type="scientific">Pedobacter miscanthi</name>
    <dbReference type="NCBI Taxonomy" id="2259170"/>
    <lineage>
        <taxon>Bacteria</taxon>
        <taxon>Pseudomonadati</taxon>
        <taxon>Bacteroidota</taxon>
        <taxon>Sphingobacteriia</taxon>
        <taxon>Sphingobacteriales</taxon>
        <taxon>Sphingobacteriaceae</taxon>
        <taxon>Pedobacter</taxon>
    </lineage>
</organism>
<sequence length="75" mass="8669">MVRDVLLADCFGERHSPAREYIINEPVFFDLRDRAMPKLDRVFGFDGEKPVKRVGGLGFLCMERKKHGSAISQWE</sequence>
<evidence type="ECO:0000313" key="1">
    <source>
        <dbReference type="EMBL" id="RBQ06807.1"/>
    </source>
</evidence>
<dbReference type="EMBL" id="QNQU01000010">
    <property type="protein sequence ID" value="RBQ06807.1"/>
    <property type="molecule type" value="Genomic_DNA"/>
</dbReference>
<comment type="caution">
    <text evidence="1">The sequence shown here is derived from an EMBL/GenBank/DDBJ whole genome shotgun (WGS) entry which is preliminary data.</text>
</comment>
<dbReference type="Proteomes" id="UP000252081">
    <property type="component" value="Unassembled WGS sequence"/>
</dbReference>
<evidence type="ECO:0000313" key="2">
    <source>
        <dbReference type="Proteomes" id="UP000252081"/>
    </source>
</evidence>
<gene>
    <name evidence="1" type="ORF">DRW42_13650</name>
</gene>
<proteinExistence type="predicted"/>